<dbReference type="AlphaFoldDB" id="A0A8X6NF05"/>
<proteinExistence type="predicted"/>
<protein>
    <submittedName>
        <fullName evidence="1">Uncharacterized protein</fullName>
    </submittedName>
</protein>
<evidence type="ECO:0000313" key="1">
    <source>
        <dbReference type="EMBL" id="GFT10075.1"/>
    </source>
</evidence>
<dbReference type="Proteomes" id="UP000887013">
    <property type="component" value="Unassembled WGS sequence"/>
</dbReference>
<accession>A0A8X6NF05</accession>
<dbReference type="EMBL" id="BMAW01008757">
    <property type="protein sequence ID" value="GFT10075.1"/>
    <property type="molecule type" value="Genomic_DNA"/>
</dbReference>
<name>A0A8X6NF05_NEPPI</name>
<reference evidence="1" key="1">
    <citation type="submission" date="2020-08" db="EMBL/GenBank/DDBJ databases">
        <title>Multicomponent nature underlies the extraordinary mechanical properties of spider dragline silk.</title>
        <authorList>
            <person name="Kono N."/>
            <person name="Nakamura H."/>
            <person name="Mori M."/>
            <person name="Yoshida Y."/>
            <person name="Ohtoshi R."/>
            <person name="Malay A.D."/>
            <person name="Moran D.A.P."/>
            <person name="Tomita M."/>
            <person name="Numata K."/>
            <person name="Arakawa K."/>
        </authorList>
    </citation>
    <scope>NUCLEOTIDE SEQUENCE</scope>
</reference>
<evidence type="ECO:0000313" key="2">
    <source>
        <dbReference type="Proteomes" id="UP000887013"/>
    </source>
</evidence>
<organism evidence="1 2">
    <name type="scientific">Nephila pilipes</name>
    <name type="common">Giant wood spider</name>
    <name type="synonym">Nephila maculata</name>
    <dbReference type="NCBI Taxonomy" id="299642"/>
    <lineage>
        <taxon>Eukaryota</taxon>
        <taxon>Metazoa</taxon>
        <taxon>Ecdysozoa</taxon>
        <taxon>Arthropoda</taxon>
        <taxon>Chelicerata</taxon>
        <taxon>Arachnida</taxon>
        <taxon>Araneae</taxon>
        <taxon>Araneomorphae</taxon>
        <taxon>Entelegynae</taxon>
        <taxon>Araneoidea</taxon>
        <taxon>Nephilidae</taxon>
        <taxon>Nephila</taxon>
    </lineage>
</organism>
<sequence>MERKDCAVGGYLLKARGYVLRSGTLRLVLSDISVNRGCHLESETRLVLPVDNILLKHEDYLTCETRLVLSVDNCWLQSCPANLVRQQLSMRLLSVDNVAETRGCHLDVEEQDWCCQGG</sequence>
<keyword evidence="2" id="KW-1185">Reference proteome</keyword>
<gene>
    <name evidence="1" type="ORF">NPIL_354241</name>
</gene>
<comment type="caution">
    <text evidence="1">The sequence shown here is derived from an EMBL/GenBank/DDBJ whole genome shotgun (WGS) entry which is preliminary data.</text>
</comment>